<organism evidence="1 2">
    <name type="scientific">Ancylobacter tetraedralis</name>
    <dbReference type="NCBI Taxonomy" id="217068"/>
    <lineage>
        <taxon>Bacteria</taxon>
        <taxon>Pseudomonadati</taxon>
        <taxon>Pseudomonadota</taxon>
        <taxon>Alphaproteobacteria</taxon>
        <taxon>Hyphomicrobiales</taxon>
        <taxon>Xanthobacteraceae</taxon>
        <taxon>Ancylobacter</taxon>
    </lineage>
</organism>
<reference evidence="1 2" key="1">
    <citation type="submission" date="2020-08" db="EMBL/GenBank/DDBJ databases">
        <title>Genomic Encyclopedia of Type Strains, Phase IV (KMG-IV): sequencing the most valuable type-strain genomes for metagenomic binning, comparative biology and taxonomic classification.</title>
        <authorList>
            <person name="Goeker M."/>
        </authorList>
    </citation>
    <scope>NUCLEOTIDE SEQUENCE [LARGE SCALE GENOMIC DNA]</scope>
    <source>
        <strain evidence="1 2">DSM 5895</strain>
    </source>
</reference>
<dbReference type="AlphaFoldDB" id="A0A839Z4H2"/>
<gene>
    <name evidence="1" type="ORF">FHS55_000407</name>
</gene>
<protein>
    <submittedName>
        <fullName evidence="1">Uncharacterized protein</fullName>
    </submittedName>
</protein>
<dbReference type="Proteomes" id="UP000533469">
    <property type="component" value="Unassembled WGS sequence"/>
</dbReference>
<accession>A0A839Z4H2</accession>
<sequence>MCETFRPIFWTADDSDETVRQAKAHNAVGREICGWRG</sequence>
<keyword evidence="2" id="KW-1185">Reference proteome</keyword>
<dbReference type="EMBL" id="JACICD010000001">
    <property type="protein sequence ID" value="MBB3769821.1"/>
    <property type="molecule type" value="Genomic_DNA"/>
</dbReference>
<comment type="caution">
    <text evidence="1">The sequence shown here is derived from an EMBL/GenBank/DDBJ whole genome shotgun (WGS) entry which is preliminary data.</text>
</comment>
<name>A0A839Z4H2_9HYPH</name>
<evidence type="ECO:0000313" key="1">
    <source>
        <dbReference type="EMBL" id="MBB3769821.1"/>
    </source>
</evidence>
<proteinExistence type="predicted"/>
<evidence type="ECO:0000313" key="2">
    <source>
        <dbReference type="Proteomes" id="UP000533469"/>
    </source>
</evidence>